<protein>
    <submittedName>
        <fullName evidence="7">Gamma-glutamyl-gamma-aminobutyrate hydrolase family protein</fullName>
    </submittedName>
</protein>
<dbReference type="GO" id="GO:0016787">
    <property type="term" value="F:hydrolase activity"/>
    <property type="evidence" value="ECO:0007669"/>
    <property type="project" value="UniProtKB-KW"/>
</dbReference>
<dbReference type="EMBL" id="DWUQ01000005">
    <property type="protein sequence ID" value="HJD43450.1"/>
    <property type="molecule type" value="Genomic_DNA"/>
</dbReference>
<proteinExistence type="predicted"/>
<dbReference type="Proteomes" id="UP000823889">
    <property type="component" value="Unassembled WGS sequence"/>
</dbReference>
<evidence type="ECO:0000256" key="3">
    <source>
        <dbReference type="ARBA" id="ARBA00022749"/>
    </source>
</evidence>
<evidence type="ECO:0000313" key="8">
    <source>
        <dbReference type="Proteomes" id="UP000823889"/>
    </source>
</evidence>
<dbReference type="PANTHER" id="PTHR11922:SF2">
    <property type="entry name" value="GMP SYNTHASE [GLUTAMINE-HYDROLYZING]"/>
    <property type="match status" value="1"/>
</dbReference>
<evidence type="ECO:0000256" key="5">
    <source>
        <dbReference type="ARBA" id="ARBA00022840"/>
    </source>
</evidence>
<evidence type="ECO:0000259" key="6">
    <source>
        <dbReference type="Pfam" id="PF00117"/>
    </source>
</evidence>
<accession>A0A9D2RGK5</accession>
<sequence length="133" mass="14606">MHHQRILILDYGSQVTQLIARRVREAGAYCEIHPGDVSDDFLREQQDLRGIILSGSHASAYDDEAIKVPAAVFELGVPVLGICYGMQAMALQLGGSIEGSDQREFGYAEVRAHGHTELLRDIQDFATPEGHGM</sequence>
<gene>
    <name evidence="7" type="ORF">H9906_00270</name>
</gene>
<feature type="non-terminal residue" evidence="7">
    <location>
        <position position="133"/>
    </location>
</feature>
<dbReference type="InterPro" id="IPR029062">
    <property type="entry name" value="Class_I_gatase-like"/>
</dbReference>
<dbReference type="Gene3D" id="3.40.50.880">
    <property type="match status" value="1"/>
</dbReference>
<evidence type="ECO:0000256" key="2">
    <source>
        <dbReference type="ARBA" id="ARBA00022741"/>
    </source>
</evidence>
<reference evidence="7" key="1">
    <citation type="journal article" date="2021" name="PeerJ">
        <title>Extensive microbial diversity within the chicken gut microbiome revealed by metagenomics and culture.</title>
        <authorList>
            <person name="Gilroy R."/>
            <person name="Ravi A."/>
            <person name="Getino M."/>
            <person name="Pursley I."/>
            <person name="Horton D.L."/>
            <person name="Alikhan N.F."/>
            <person name="Baker D."/>
            <person name="Gharbi K."/>
            <person name="Hall N."/>
            <person name="Watson M."/>
            <person name="Adriaenssens E.M."/>
            <person name="Foster-Nyarko E."/>
            <person name="Jarju S."/>
            <person name="Secka A."/>
            <person name="Antonio M."/>
            <person name="Oren A."/>
            <person name="Chaudhuri R.R."/>
            <person name="La Ragione R."/>
            <person name="Hildebrand F."/>
            <person name="Pallen M.J."/>
        </authorList>
    </citation>
    <scope>NUCLEOTIDE SEQUENCE</scope>
    <source>
        <strain evidence="7">9264</strain>
    </source>
</reference>
<keyword evidence="2" id="KW-0547">Nucleotide-binding</keyword>
<dbReference type="Pfam" id="PF00117">
    <property type="entry name" value="GATase"/>
    <property type="match status" value="1"/>
</dbReference>
<organism evidence="7 8">
    <name type="scientific">Candidatus Paenalcaligenes intestinipullorum</name>
    <dbReference type="NCBI Taxonomy" id="2838718"/>
    <lineage>
        <taxon>Bacteria</taxon>
        <taxon>Pseudomonadati</taxon>
        <taxon>Pseudomonadota</taxon>
        <taxon>Betaproteobacteria</taxon>
        <taxon>Burkholderiales</taxon>
        <taxon>Alcaligenaceae</taxon>
        <taxon>Paenalcaligenes</taxon>
    </lineage>
</organism>
<evidence type="ECO:0000256" key="4">
    <source>
        <dbReference type="ARBA" id="ARBA00022755"/>
    </source>
</evidence>
<feature type="domain" description="Glutamine amidotransferase" evidence="6">
    <location>
        <begin position="7"/>
        <end position="122"/>
    </location>
</feature>
<name>A0A9D2RGK5_9BURK</name>
<dbReference type="GO" id="GO:0005524">
    <property type="term" value="F:ATP binding"/>
    <property type="evidence" value="ECO:0007669"/>
    <property type="project" value="UniProtKB-KW"/>
</dbReference>
<keyword evidence="1" id="KW-0436">Ligase</keyword>
<keyword evidence="4" id="KW-0658">Purine biosynthesis</keyword>
<dbReference type="SUPFAM" id="SSF52317">
    <property type="entry name" value="Class I glutamine amidotransferase-like"/>
    <property type="match status" value="1"/>
</dbReference>
<evidence type="ECO:0000256" key="1">
    <source>
        <dbReference type="ARBA" id="ARBA00022598"/>
    </source>
</evidence>
<dbReference type="GO" id="GO:0005829">
    <property type="term" value="C:cytosol"/>
    <property type="evidence" value="ECO:0007669"/>
    <property type="project" value="TreeGrafter"/>
</dbReference>
<evidence type="ECO:0000313" key="7">
    <source>
        <dbReference type="EMBL" id="HJD43450.1"/>
    </source>
</evidence>
<reference evidence="7" key="2">
    <citation type="submission" date="2021-04" db="EMBL/GenBank/DDBJ databases">
        <authorList>
            <person name="Gilroy R."/>
        </authorList>
    </citation>
    <scope>NUCLEOTIDE SEQUENCE</scope>
    <source>
        <strain evidence="7">9264</strain>
    </source>
</reference>
<dbReference type="AlphaFoldDB" id="A0A9D2RGK5"/>
<dbReference type="PROSITE" id="PS51273">
    <property type="entry name" value="GATASE_TYPE_1"/>
    <property type="match status" value="1"/>
</dbReference>
<dbReference type="GO" id="GO:0003921">
    <property type="term" value="F:GMP synthase activity"/>
    <property type="evidence" value="ECO:0007669"/>
    <property type="project" value="TreeGrafter"/>
</dbReference>
<dbReference type="InterPro" id="IPR017926">
    <property type="entry name" value="GATASE"/>
</dbReference>
<keyword evidence="7" id="KW-0378">Hydrolase</keyword>
<keyword evidence="3" id="KW-0332">GMP biosynthesis</keyword>
<comment type="caution">
    <text evidence="7">The sequence shown here is derived from an EMBL/GenBank/DDBJ whole genome shotgun (WGS) entry which is preliminary data.</text>
</comment>
<keyword evidence="5" id="KW-0067">ATP-binding</keyword>
<dbReference type="PANTHER" id="PTHR11922">
    <property type="entry name" value="GMP SYNTHASE-RELATED"/>
    <property type="match status" value="1"/>
</dbReference>